<organism evidence="1 2">
    <name type="scientific">Trichuris suis</name>
    <name type="common">pig whipworm</name>
    <dbReference type="NCBI Taxonomy" id="68888"/>
    <lineage>
        <taxon>Eukaryota</taxon>
        <taxon>Metazoa</taxon>
        <taxon>Ecdysozoa</taxon>
        <taxon>Nematoda</taxon>
        <taxon>Enoplea</taxon>
        <taxon>Dorylaimia</taxon>
        <taxon>Trichinellida</taxon>
        <taxon>Trichuridae</taxon>
        <taxon>Trichuris</taxon>
    </lineage>
</organism>
<name>A0A085M0D5_9BILA</name>
<gene>
    <name evidence="1" type="ORF">M513_08488</name>
</gene>
<evidence type="ECO:0000313" key="2">
    <source>
        <dbReference type="Proteomes" id="UP000030764"/>
    </source>
</evidence>
<sequence length="140" mass="15723">MLGSCTTMVRNARGVRLKKNAMFEKYPRFSRQQADNSAKANSYNGFFQICVNYWYDIGDKMLRNINSLYYEEGPAQTSRECRRVAATRAADKTYISLRLKWEQIRTAGTLPSKGGRGWPTFSGKERAFLGATGGILASGT</sequence>
<protein>
    <submittedName>
        <fullName evidence="1">Uncharacterized protein</fullName>
    </submittedName>
</protein>
<dbReference type="AlphaFoldDB" id="A0A085M0D5"/>
<accession>A0A085M0D5</accession>
<dbReference type="Proteomes" id="UP000030764">
    <property type="component" value="Unassembled WGS sequence"/>
</dbReference>
<proteinExistence type="predicted"/>
<keyword evidence="2" id="KW-1185">Reference proteome</keyword>
<evidence type="ECO:0000313" key="1">
    <source>
        <dbReference type="EMBL" id="KFD50681.1"/>
    </source>
</evidence>
<reference evidence="1 2" key="1">
    <citation type="journal article" date="2014" name="Nat. Genet.">
        <title>Genome and transcriptome of the porcine whipworm Trichuris suis.</title>
        <authorList>
            <person name="Jex A.R."/>
            <person name="Nejsum P."/>
            <person name="Schwarz E.M."/>
            <person name="Hu L."/>
            <person name="Young N.D."/>
            <person name="Hall R.S."/>
            <person name="Korhonen P.K."/>
            <person name="Liao S."/>
            <person name="Thamsborg S."/>
            <person name="Xia J."/>
            <person name="Xu P."/>
            <person name="Wang S."/>
            <person name="Scheerlinck J.P."/>
            <person name="Hofmann A."/>
            <person name="Sternberg P.W."/>
            <person name="Wang J."/>
            <person name="Gasser R.B."/>
        </authorList>
    </citation>
    <scope>NUCLEOTIDE SEQUENCE [LARGE SCALE GENOMIC DNA]</scope>
    <source>
        <strain evidence="1">DCEP-RM93M</strain>
    </source>
</reference>
<dbReference type="EMBL" id="KL363250">
    <property type="protein sequence ID" value="KFD50681.1"/>
    <property type="molecule type" value="Genomic_DNA"/>
</dbReference>